<name>A0A5B7ECZ7_PORTR</name>
<protein>
    <submittedName>
        <fullName evidence="1">Uncharacterized protein</fullName>
    </submittedName>
</protein>
<comment type="caution">
    <text evidence="1">The sequence shown here is derived from an EMBL/GenBank/DDBJ whole genome shotgun (WGS) entry which is preliminary data.</text>
</comment>
<proteinExistence type="predicted"/>
<organism evidence="1 2">
    <name type="scientific">Portunus trituberculatus</name>
    <name type="common">Swimming crab</name>
    <name type="synonym">Neptunus trituberculatus</name>
    <dbReference type="NCBI Taxonomy" id="210409"/>
    <lineage>
        <taxon>Eukaryota</taxon>
        <taxon>Metazoa</taxon>
        <taxon>Ecdysozoa</taxon>
        <taxon>Arthropoda</taxon>
        <taxon>Crustacea</taxon>
        <taxon>Multicrustacea</taxon>
        <taxon>Malacostraca</taxon>
        <taxon>Eumalacostraca</taxon>
        <taxon>Eucarida</taxon>
        <taxon>Decapoda</taxon>
        <taxon>Pleocyemata</taxon>
        <taxon>Brachyura</taxon>
        <taxon>Eubrachyura</taxon>
        <taxon>Portunoidea</taxon>
        <taxon>Portunidae</taxon>
        <taxon>Portuninae</taxon>
        <taxon>Portunus</taxon>
    </lineage>
</organism>
<accession>A0A5B7ECZ7</accession>
<keyword evidence="2" id="KW-1185">Reference proteome</keyword>
<dbReference type="Proteomes" id="UP000324222">
    <property type="component" value="Unassembled WGS sequence"/>
</dbReference>
<reference evidence="1 2" key="1">
    <citation type="submission" date="2019-05" db="EMBL/GenBank/DDBJ databases">
        <title>Another draft genome of Portunus trituberculatus and its Hox gene families provides insights of decapod evolution.</title>
        <authorList>
            <person name="Jeong J.-H."/>
            <person name="Song I."/>
            <person name="Kim S."/>
            <person name="Choi T."/>
            <person name="Kim D."/>
            <person name="Ryu S."/>
            <person name="Kim W."/>
        </authorList>
    </citation>
    <scope>NUCLEOTIDE SEQUENCE [LARGE SCALE GENOMIC DNA]</scope>
    <source>
        <tissue evidence="1">Muscle</tissue>
    </source>
</reference>
<dbReference type="EMBL" id="VSRR010002400">
    <property type="protein sequence ID" value="MPC31255.1"/>
    <property type="molecule type" value="Genomic_DNA"/>
</dbReference>
<sequence>MTFLISPARVSSTSLLWDVCRTTTTTTTTTTATPLQASVVLSPQFWHEGFAVQWMLMSSIFSSRTHDGEGDV</sequence>
<evidence type="ECO:0000313" key="2">
    <source>
        <dbReference type="Proteomes" id="UP000324222"/>
    </source>
</evidence>
<dbReference type="AlphaFoldDB" id="A0A5B7ECZ7"/>
<gene>
    <name evidence="1" type="ORF">E2C01_024539</name>
</gene>
<evidence type="ECO:0000313" key="1">
    <source>
        <dbReference type="EMBL" id="MPC31255.1"/>
    </source>
</evidence>